<dbReference type="GO" id="GO:0003676">
    <property type="term" value="F:nucleic acid binding"/>
    <property type="evidence" value="ECO:0007669"/>
    <property type="project" value="InterPro"/>
</dbReference>
<gene>
    <name evidence="5" type="ORF">GOP47_0007880</name>
</gene>
<evidence type="ECO:0000256" key="2">
    <source>
        <dbReference type="ARBA" id="ARBA00022801"/>
    </source>
</evidence>
<dbReference type="Gene3D" id="3.30.420.10">
    <property type="entry name" value="Ribonuclease H-like superfamily/Ribonuclease H"/>
    <property type="match status" value="1"/>
</dbReference>
<dbReference type="OrthoDB" id="1920326at2759"/>
<feature type="compositionally biased region" description="Low complexity" evidence="3">
    <location>
        <begin position="188"/>
        <end position="201"/>
    </location>
</feature>
<dbReference type="EMBL" id="JABFUD020000007">
    <property type="protein sequence ID" value="KAI5078056.1"/>
    <property type="molecule type" value="Genomic_DNA"/>
</dbReference>
<accession>A0A9D4ZLY1</accession>
<dbReference type="GO" id="GO:0008408">
    <property type="term" value="F:3'-5' exonuclease activity"/>
    <property type="evidence" value="ECO:0007669"/>
    <property type="project" value="InterPro"/>
</dbReference>
<dbReference type="GO" id="GO:0005634">
    <property type="term" value="C:nucleus"/>
    <property type="evidence" value="ECO:0007669"/>
    <property type="project" value="TreeGrafter"/>
</dbReference>
<dbReference type="GO" id="GO:0005737">
    <property type="term" value="C:cytoplasm"/>
    <property type="evidence" value="ECO:0007669"/>
    <property type="project" value="TreeGrafter"/>
</dbReference>
<dbReference type="InterPro" id="IPR012337">
    <property type="entry name" value="RNaseH-like_sf"/>
</dbReference>
<comment type="caution">
    <text evidence="5">The sequence shown here is derived from an EMBL/GenBank/DDBJ whole genome shotgun (WGS) entry which is preliminary data.</text>
</comment>
<reference evidence="5" key="1">
    <citation type="submission" date="2021-01" db="EMBL/GenBank/DDBJ databases">
        <title>Adiantum capillus-veneris genome.</title>
        <authorList>
            <person name="Fang Y."/>
            <person name="Liao Q."/>
        </authorList>
    </citation>
    <scope>NUCLEOTIDE SEQUENCE</scope>
    <source>
        <strain evidence="5">H3</strain>
        <tissue evidence="5">Leaf</tissue>
    </source>
</reference>
<evidence type="ECO:0000259" key="4">
    <source>
        <dbReference type="SMART" id="SM00474"/>
    </source>
</evidence>
<feature type="compositionally biased region" description="Polar residues" evidence="3">
    <location>
        <begin position="23"/>
        <end position="37"/>
    </location>
</feature>
<dbReference type="PANTHER" id="PTHR13620:SF104">
    <property type="entry name" value="EXONUCLEASE 3'-5' DOMAIN-CONTAINING PROTEIN 2"/>
    <property type="match status" value="1"/>
</dbReference>
<dbReference type="SMART" id="SM00474">
    <property type="entry name" value="35EXOc"/>
    <property type="match status" value="1"/>
</dbReference>
<name>A0A9D4ZLY1_ADICA</name>
<sequence length="435" mass="47732">MGGKCGNDDNAVRRKKKRRRTEGASTCATPCQTSTARKQVDTFKPLLGSARAGLGKKKRRLKGSQIEQDPYDLSGEVSSEEEKQSLLAWVEKGMQPKDDGNSMKDSMGISKPGQPVKGSAGRYSNGHAHMHSNGEPSQNDLCDFIKGTKSCAPGGHDGHSEKGLATPDQCAGNEVSEMQGERWHAHSSKSSNINILSNKGSADLNGSDSLSHKNKRKREVDKVLDYVVKRCVMVKTLSGGTIAKPRTTKTDVIAWGRSIPVTLTSEACVVEEWISSHNGDLYGLDVEWRPNRLQGQRNKVALLQLSNEDECLIIQMLFLDRQPQALRKLLSDPSKGLAGVGVCADGKRLLQDYGLEFQGGIELTTLAVEQLRREELRNVGLKVLVQEVLGLALEKPKRVTLSNWAKEKLDQVQINYACLDAWVSFALSKKLLVQT</sequence>
<keyword evidence="6" id="KW-1185">Reference proteome</keyword>
<feature type="region of interest" description="Disordered" evidence="3">
    <location>
        <begin position="1"/>
        <end position="82"/>
    </location>
</feature>
<protein>
    <recommendedName>
        <fullName evidence="4">3'-5' exonuclease domain-containing protein</fullName>
    </recommendedName>
</protein>
<dbReference type="Proteomes" id="UP000886520">
    <property type="component" value="Chromosome 7"/>
</dbReference>
<dbReference type="InterPro" id="IPR051132">
    <property type="entry name" value="3-5_Exonuclease_domain"/>
</dbReference>
<evidence type="ECO:0000256" key="3">
    <source>
        <dbReference type="SAM" id="MobiDB-lite"/>
    </source>
</evidence>
<dbReference type="PANTHER" id="PTHR13620">
    <property type="entry name" value="3-5 EXONUCLEASE"/>
    <property type="match status" value="1"/>
</dbReference>
<evidence type="ECO:0000313" key="6">
    <source>
        <dbReference type="Proteomes" id="UP000886520"/>
    </source>
</evidence>
<dbReference type="Pfam" id="PF01612">
    <property type="entry name" value="DNA_pol_A_exo1"/>
    <property type="match status" value="1"/>
</dbReference>
<organism evidence="5 6">
    <name type="scientific">Adiantum capillus-veneris</name>
    <name type="common">Maidenhair fern</name>
    <dbReference type="NCBI Taxonomy" id="13818"/>
    <lineage>
        <taxon>Eukaryota</taxon>
        <taxon>Viridiplantae</taxon>
        <taxon>Streptophyta</taxon>
        <taxon>Embryophyta</taxon>
        <taxon>Tracheophyta</taxon>
        <taxon>Polypodiopsida</taxon>
        <taxon>Polypodiidae</taxon>
        <taxon>Polypodiales</taxon>
        <taxon>Pteridineae</taxon>
        <taxon>Pteridaceae</taxon>
        <taxon>Vittarioideae</taxon>
        <taxon>Adiantum</taxon>
    </lineage>
</organism>
<feature type="domain" description="3'-5' exonuclease" evidence="4">
    <location>
        <begin position="260"/>
        <end position="435"/>
    </location>
</feature>
<dbReference type="InterPro" id="IPR002562">
    <property type="entry name" value="3'-5'_exonuclease_dom"/>
</dbReference>
<proteinExistence type="predicted"/>
<feature type="region of interest" description="Disordered" evidence="3">
    <location>
        <begin position="183"/>
        <end position="215"/>
    </location>
</feature>
<feature type="compositionally biased region" description="Basic and acidic residues" evidence="3">
    <location>
        <begin position="1"/>
        <end position="12"/>
    </location>
</feature>
<dbReference type="GO" id="GO:0006139">
    <property type="term" value="P:nucleobase-containing compound metabolic process"/>
    <property type="evidence" value="ECO:0007669"/>
    <property type="project" value="InterPro"/>
</dbReference>
<evidence type="ECO:0000256" key="1">
    <source>
        <dbReference type="ARBA" id="ARBA00022722"/>
    </source>
</evidence>
<feature type="region of interest" description="Disordered" evidence="3">
    <location>
        <begin position="94"/>
        <end position="134"/>
    </location>
</feature>
<keyword evidence="1" id="KW-0540">Nuclease</keyword>
<dbReference type="SUPFAM" id="SSF53098">
    <property type="entry name" value="Ribonuclease H-like"/>
    <property type="match status" value="1"/>
</dbReference>
<dbReference type="AlphaFoldDB" id="A0A9D4ZLY1"/>
<dbReference type="CDD" id="cd06141">
    <property type="entry name" value="WRN_exo"/>
    <property type="match status" value="1"/>
</dbReference>
<keyword evidence="2" id="KW-0378">Hydrolase</keyword>
<evidence type="ECO:0000313" key="5">
    <source>
        <dbReference type="EMBL" id="KAI5078056.1"/>
    </source>
</evidence>
<dbReference type="InterPro" id="IPR036397">
    <property type="entry name" value="RNaseH_sf"/>
</dbReference>